<accession>A0A1L2CUC9</accession>
<protein>
    <submittedName>
        <fullName evidence="1">Uncharacterized protein</fullName>
    </submittedName>
</protein>
<evidence type="ECO:0000313" key="1">
    <source>
        <dbReference type="EMBL" id="AMM43625.1"/>
    </source>
</evidence>
<dbReference type="Proteomes" id="UP000223891">
    <property type="component" value="Segment"/>
</dbReference>
<name>A0A1L2CUC9_9CAUD</name>
<gene>
    <name evidence="1" type="ORF">CBB_60</name>
</gene>
<dbReference type="EMBL" id="KU574722">
    <property type="protein sequence ID" value="AMM43625.1"/>
    <property type="molecule type" value="Genomic_DNA"/>
</dbReference>
<organism evidence="1 2">
    <name type="scientific">Pectobacterium phage vB_PcaM_CBB</name>
    <dbReference type="NCBI Taxonomy" id="2772511"/>
    <lineage>
        <taxon>Viruses</taxon>
        <taxon>Duplodnaviria</taxon>
        <taxon>Heunggongvirae</taxon>
        <taxon>Uroviricota</taxon>
        <taxon>Caudoviricetes</taxon>
        <taxon>Mimasvirus</taxon>
        <taxon>Mimasvirus CBB</taxon>
    </lineage>
</organism>
<proteinExistence type="predicted"/>
<reference evidence="2" key="1">
    <citation type="submission" date="2016-01" db="EMBL/GenBank/DDBJ databases">
        <title>Isolation and Characterization of Enterobacteria phage CBB.</title>
        <authorList>
            <person name="Buttimer C.T.H."/>
            <person name="Hendrix H."/>
            <person name="Alexandre H."/>
            <person name="O'Mahony J."/>
            <person name="Lavigne R."/>
            <person name="Coffey A."/>
        </authorList>
    </citation>
    <scope>NUCLEOTIDE SEQUENCE [LARGE SCALE GENOMIC DNA]</scope>
</reference>
<evidence type="ECO:0000313" key="2">
    <source>
        <dbReference type="Proteomes" id="UP000223891"/>
    </source>
</evidence>
<sequence>MLNILENIDPINYIIQDVLSNINGLELAPRNNFYIGDGYSLDVQEVRKNMYKLKVRTQNLQDLCNIAIDKKNLIIRYSPEFFFIQNGPFLNTNLFDERFALEELPDVFEQNNTIFGLPVQFEYSTMQETIQMCRRVHDEFLRKIASL</sequence>
<keyword evidence="2" id="KW-1185">Reference proteome</keyword>